<name>A0A1T1AW31_RHOFE</name>
<dbReference type="CDD" id="cd03442">
    <property type="entry name" value="BFIT_BACH"/>
    <property type="match status" value="2"/>
</dbReference>
<dbReference type="InterPro" id="IPR029069">
    <property type="entry name" value="HotDog_dom_sf"/>
</dbReference>
<keyword evidence="2 3" id="KW-0378">Hydrolase</keyword>
<evidence type="ECO:0000256" key="1">
    <source>
        <dbReference type="ARBA" id="ARBA00010458"/>
    </source>
</evidence>
<dbReference type="InterPro" id="IPR033120">
    <property type="entry name" value="HOTDOG_ACOT"/>
</dbReference>
<evidence type="ECO:0000256" key="3">
    <source>
        <dbReference type="PROSITE-ProRule" id="PRU01106"/>
    </source>
</evidence>
<dbReference type="Gene3D" id="3.10.129.10">
    <property type="entry name" value="Hotdog Thioesterase"/>
    <property type="match status" value="2"/>
</dbReference>
<dbReference type="GO" id="GO:0052816">
    <property type="term" value="F:long-chain fatty acyl-CoA hydrolase activity"/>
    <property type="evidence" value="ECO:0007669"/>
    <property type="project" value="TreeGrafter"/>
</dbReference>
<sequence>MNQAIEETLVTTSANTMSVVDMVWPDQSNHHGTLFGGAALSALDRLAFIVGSKVLRGTVVTAAVSRLDFAAPAPAGHLIECSAQVIHKGRRSVTLSTSLVAEALLSGERTPCLSGDFVMVSQSQSASEVPQTQVGTTDTQPTLPIHLAPASDPASPWPWVTVAEIVFPGHANHRGVLHGGPAMSWLAKAGFVAATRCVRRTLVMASSARMDFIAPAHVGDVVEVLARVSRLGNRSVTVHAELWSESPATGERRLCTSSSLVYVCVDH</sequence>
<dbReference type="RefSeq" id="WP_242472712.1">
    <property type="nucleotide sequence ID" value="NZ_MTJN01000002.1"/>
</dbReference>
<dbReference type="STRING" id="28066.RF819_17660"/>
<dbReference type="Proteomes" id="UP000190750">
    <property type="component" value="Unassembled WGS sequence"/>
</dbReference>
<dbReference type="AlphaFoldDB" id="A0A1T1AW31"/>
<comment type="caution">
    <text evidence="5">The sequence shown here is derived from an EMBL/GenBank/DDBJ whole genome shotgun (WGS) entry which is preliminary data.</text>
</comment>
<organism evidence="5 6">
    <name type="scientific">Rhodoferax fermentans</name>
    <dbReference type="NCBI Taxonomy" id="28066"/>
    <lineage>
        <taxon>Bacteria</taxon>
        <taxon>Pseudomonadati</taxon>
        <taxon>Pseudomonadota</taxon>
        <taxon>Betaproteobacteria</taxon>
        <taxon>Burkholderiales</taxon>
        <taxon>Comamonadaceae</taxon>
        <taxon>Rhodoferax</taxon>
    </lineage>
</organism>
<accession>A0A1T1AW31</accession>
<evidence type="ECO:0000256" key="2">
    <source>
        <dbReference type="ARBA" id="ARBA00022801"/>
    </source>
</evidence>
<dbReference type="PANTHER" id="PTHR11049">
    <property type="entry name" value="ACYL COENZYME A THIOESTER HYDROLASE"/>
    <property type="match status" value="1"/>
</dbReference>
<dbReference type="Pfam" id="PF03061">
    <property type="entry name" value="4HBT"/>
    <property type="match status" value="2"/>
</dbReference>
<dbReference type="GO" id="GO:0009062">
    <property type="term" value="P:fatty acid catabolic process"/>
    <property type="evidence" value="ECO:0007669"/>
    <property type="project" value="TreeGrafter"/>
</dbReference>
<evidence type="ECO:0000313" key="5">
    <source>
        <dbReference type="EMBL" id="OOV08291.1"/>
    </source>
</evidence>
<gene>
    <name evidence="5" type="ORF">RF819_17660</name>
</gene>
<proteinExistence type="inferred from homology"/>
<dbReference type="PROSITE" id="PS51770">
    <property type="entry name" value="HOTDOG_ACOT"/>
    <property type="match status" value="2"/>
</dbReference>
<evidence type="ECO:0000313" key="6">
    <source>
        <dbReference type="Proteomes" id="UP000190750"/>
    </source>
</evidence>
<dbReference type="EMBL" id="MTJN01000002">
    <property type="protein sequence ID" value="OOV08291.1"/>
    <property type="molecule type" value="Genomic_DNA"/>
</dbReference>
<dbReference type="SUPFAM" id="SSF54637">
    <property type="entry name" value="Thioesterase/thiol ester dehydrase-isomerase"/>
    <property type="match status" value="2"/>
</dbReference>
<dbReference type="InterPro" id="IPR040170">
    <property type="entry name" value="Cytosol_ACT"/>
</dbReference>
<comment type="similarity">
    <text evidence="1">Belongs to the acyl coenzyme A hydrolase family.</text>
</comment>
<dbReference type="PANTHER" id="PTHR11049:SF24">
    <property type="entry name" value="CYTOSOLIC ACYL COENZYME A THIOESTER HYDROLASE"/>
    <property type="match status" value="1"/>
</dbReference>
<keyword evidence="6" id="KW-1185">Reference proteome</keyword>
<reference evidence="5 6" key="1">
    <citation type="submission" date="2017-01" db="EMBL/GenBank/DDBJ databases">
        <title>Genome sequencing of Rhodoferax fermentans JCM 7819.</title>
        <authorList>
            <person name="Kim Y.J."/>
            <person name="Farh M.E.-A."/>
            <person name="Yang D.-C."/>
        </authorList>
    </citation>
    <scope>NUCLEOTIDE SEQUENCE [LARGE SCALE GENOMIC DNA]</scope>
    <source>
        <strain evidence="5 6">JCM 7819</strain>
    </source>
</reference>
<feature type="domain" description="HotDog ACOT-type" evidence="4">
    <location>
        <begin position="156"/>
        <end position="267"/>
    </location>
</feature>
<dbReference type="InterPro" id="IPR006683">
    <property type="entry name" value="Thioestr_dom"/>
</dbReference>
<evidence type="ECO:0000259" key="4">
    <source>
        <dbReference type="PROSITE" id="PS51770"/>
    </source>
</evidence>
<feature type="domain" description="HotDog ACOT-type" evidence="4">
    <location>
        <begin position="13"/>
        <end position="125"/>
    </location>
</feature>
<protein>
    <submittedName>
        <fullName evidence="5">Acyl-CoA thioesterase</fullName>
    </submittedName>
</protein>
<dbReference type="GO" id="GO:0006637">
    <property type="term" value="P:acyl-CoA metabolic process"/>
    <property type="evidence" value="ECO:0007669"/>
    <property type="project" value="TreeGrafter"/>
</dbReference>
<dbReference type="GO" id="GO:0005829">
    <property type="term" value="C:cytosol"/>
    <property type="evidence" value="ECO:0007669"/>
    <property type="project" value="TreeGrafter"/>
</dbReference>